<dbReference type="PROSITE" id="PS50070">
    <property type="entry name" value="KRINGLE_2"/>
    <property type="match status" value="1"/>
</dbReference>
<evidence type="ECO:0000256" key="1">
    <source>
        <dbReference type="ARBA" id="ARBA00022572"/>
    </source>
</evidence>
<feature type="domain" description="Kringle" evidence="6">
    <location>
        <begin position="170"/>
        <end position="246"/>
    </location>
</feature>
<dbReference type="PRINTS" id="PR00261">
    <property type="entry name" value="LDLRECEPTOR"/>
</dbReference>
<feature type="region of interest" description="Disordered" evidence="5">
    <location>
        <begin position="342"/>
        <end position="363"/>
    </location>
</feature>
<keyword evidence="7" id="KW-1185">Reference proteome</keyword>
<dbReference type="CDD" id="cd00108">
    <property type="entry name" value="KR"/>
    <property type="match status" value="1"/>
</dbReference>
<reference evidence="7" key="1">
    <citation type="journal article" date="2020" name="Nat. Ecol. Evol.">
        <title>Deeply conserved synteny resolves early events in vertebrate evolution.</title>
        <authorList>
            <person name="Simakov O."/>
            <person name="Marletaz F."/>
            <person name="Yue J.X."/>
            <person name="O'Connell B."/>
            <person name="Jenkins J."/>
            <person name="Brandt A."/>
            <person name="Calef R."/>
            <person name="Tung C.H."/>
            <person name="Huang T.K."/>
            <person name="Schmutz J."/>
            <person name="Satoh N."/>
            <person name="Yu J.K."/>
            <person name="Putnam N.H."/>
            <person name="Green R.E."/>
            <person name="Rokhsar D.S."/>
        </authorList>
    </citation>
    <scope>NUCLEOTIDE SEQUENCE [LARGE SCALE GENOMIC DNA]</scope>
    <source>
        <strain evidence="7">S238N-H82</strain>
    </source>
</reference>
<dbReference type="Gene3D" id="4.10.400.10">
    <property type="entry name" value="Low-density Lipoprotein Receptor"/>
    <property type="match status" value="3"/>
</dbReference>
<proteinExistence type="predicted"/>
<dbReference type="PANTHER" id="PTHR20851">
    <property type="entry name" value="DORSAL INTERACTING PROTEIN 3"/>
    <property type="match status" value="1"/>
</dbReference>
<dbReference type="RefSeq" id="XP_035692659.1">
    <property type="nucleotide sequence ID" value="XM_035836766.1"/>
</dbReference>
<feature type="disulfide bond" evidence="4">
    <location>
        <begin position="63"/>
        <end position="81"/>
    </location>
</feature>
<dbReference type="PRINTS" id="PR00018">
    <property type="entry name" value="KRINGLE"/>
</dbReference>
<dbReference type="SMART" id="SM00130">
    <property type="entry name" value="KR"/>
    <property type="match status" value="1"/>
</dbReference>
<dbReference type="Pfam" id="PF00051">
    <property type="entry name" value="Kringle"/>
    <property type="match status" value="1"/>
</dbReference>
<dbReference type="SUPFAM" id="SSF57424">
    <property type="entry name" value="LDL receptor-like module"/>
    <property type="match status" value="3"/>
</dbReference>
<dbReference type="PANTHER" id="PTHR20851:SF0">
    <property type="entry name" value="APOLIPOPROTEIN(A)"/>
    <property type="match status" value="1"/>
</dbReference>
<evidence type="ECO:0000313" key="7">
    <source>
        <dbReference type="Proteomes" id="UP000001554"/>
    </source>
</evidence>
<name>A0A9J7N7A9_BRAFL</name>
<feature type="disulfide bond" evidence="4">
    <location>
        <begin position="95"/>
        <end position="113"/>
    </location>
</feature>
<dbReference type="OMA" id="TEYHEGP"/>
<dbReference type="InterPro" id="IPR000001">
    <property type="entry name" value="Kringle"/>
</dbReference>
<dbReference type="InterPro" id="IPR036055">
    <property type="entry name" value="LDL_receptor-like_sf"/>
</dbReference>
<dbReference type="GeneID" id="118427092"/>
<evidence type="ECO:0000259" key="6">
    <source>
        <dbReference type="PROSITE" id="PS50070"/>
    </source>
</evidence>
<protein>
    <submittedName>
        <fullName evidence="8">Plasminogen-like</fullName>
    </submittedName>
</protein>
<dbReference type="InterPro" id="IPR018056">
    <property type="entry name" value="Kringle_CS"/>
</dbReference>
<dbReference type="OrthoDB" id="10035969at2759"/>
<dbReference type="SMART" id="SM00192">
    <property type="entry name" value="LDLa"/>
    <property type="match status" value="3"/>
</dbReference>
<feature type="disulfide bond" evidence="4">
    <location>
        <begin position="152"/>
        <end position="167"/>
    </location>
</feature>
<organism evidence="7 8">
    <name type="scientific">Branchiostoma floridae</name>
    <name type="common">Florida lancelet</name>
    <name type="synonym">Amphioxus</name>
    <dbReference type="NCBI Taxonomy" id="7739"/>
    <lineage>
        <taxon>Eukaryota</taxon>
        <taxon>Metazoa</taxon>
        <taxon>Chordata</taxon>
        <taxon>Cephalochordata</taxon>
        <taxon>Leptocardii</taxon>
        <taxon>Amphioxiformes</taxon>
        <taxon>Branchiostomatidae</taxon>
        <taxon>Branchiostoma</taxon>
    </lineage>
</organism>
<dbReference type="PROSITE" id="PS50068">
    <property type="entry name" value="LDLRA_2"/>
    <property type="match status" value="3"/>
</dbReference>
<feature type="disulfide bond" evidence="4">
    <location>
        <begin position="75"/>
        <end position="90"/>
    </location>
</feature>
<evidence type="ECO:0000256" key="5">
    <source>
        <dbReference type="SAM" id="MobiDB-lite"/>
    </source>
</evidence>
<accession>A0A9J7N7A9</accession>
<evidence type="ECO:0000256" key="2">
    <source>
        <dbReference type="ARBA" id="ARBA00023157"/>
    </source>
</evidence>
<dbReference type="InterPro" id="IPR038178">
    <property type="entry name" value="Kringle_sf"/>
</dbReference>
<evidence type="ECO:0000256" key="4">
    <source>
        <dbReference type="PROSITE-ProRule" id="PRU00124"/>
    </source>
</evidence>
<dbReference type="AlphaFoldDB" id="A0A9J7N7A9"/>
<reference evidence="8" key="2">
    <citation type="submission" date="2025-08" db="UniProtKB">
        <authorList>
            <consortium name="RefSeq"/>
        </authorList>
    </citation>
    <scope>IDENTIFICATION</scope>
    <source>
        <strain evidence="8">S238N-H82</strain>
        <tissue evidence="8">Testes</tissue>
    </source>
</reference>
<dbReference type="InterPro" id="IPR002172">
    <property type="entry name" value="LDrepeatLR_classA_rpt"/>
</dbReference>
<comment type="caution">
    <text evidence="3">Lacks conserved residue(s) required for the propagation of feature annotation.</text>
</comment>
<feature type="disulfide bond" evidence="3">
    <location>
        <begin position="189"/>
        <end position="228"/>
    </location>
</feature>
<gene>
    <name evidence="8" type="primary">LOC118427092</name>
</gene>
<dbReference type="Gene3D" id="2.40.20.10">
    <property type="entry name" value="Plasminogen Kringle 4"/>
    <property type="match status" value="2"/>
</dbReference>
<dbReference type="PROSITE" id="PS00021">
    <property type="entry name" value="KRINGLE_1"/>
    <property type="match status" value="1"/>
</dbReference>
<sequence>MVEDTVHVIELDLSLLDCKPPTEYHEGPSTAWSGPKRNIPVIKTDPVSPSVRPACSGLDRTVCTDGDCDVHEVICDGIVDCDDGSDEENCDDEMCPNGATISKALVCDGNDDCGDNTDEQNCCERQGRVDCSSGEGASACDNGALFHPATRCNGRDDCGDNSDERNCDCYYLHDRGASYRGIANRSDTCQFWTSQYPHPHNHTPQAHPRAGLERNYCRNPDGKDRPWCYTNNPLIRWMYCEEVFACDAPPTRCFYAADRGRSYAGQINRAGDRVCQRWDSQSPHSHPHTPQALNTFNTIPYVCTGQETGCVRDGTPSPPTVIPTHHRLILMQAWRRTSVVTLTTSSGPGATPRTGPKVGTTAM</sequence>
<feature type="disulfide bond" evidence="4">
    <location>
        <begin position="107"/>
        <end position="122"/>
    </location>
</feature>
<evidence type="ECO:0000313" key="8">
    <source>
        <dbReference type="RefSeq" id="XP_035692659.1"/>
    </source>
</evidence>
<keyword evidence="2 3" id="KW-1015">Disulfide bond</keyword>
<feature type="disulfide bond" evidence="3">
    <location>
        <begin position="217"/>
        <end position="240"/>
    </location>
</feature>
<evidence type="ECO:0000256" key="3">
    <source>
        <dbReference type="PROSITE-ProRule" id="PRU00121"/>
    </source>
</evidence>
<dbReference type="Pfam" id="PF00057">
    <property type="entry name" value="Ldl_recept_a"/>
    <property type="match status" value="1"/>
</dbReference>
<dbReference type="SUPFAM" id="SSF57440">
    <property type="entry name" value="Kringle-like"/>
    <property type="match status" value="2"/>
</dbReference>
<dbReference type="InterPro" id="IPR013806">
    <property type="entry name" value="Kringle-like"/>
</dbReference>
<dbReference type="Proteomes" id="UP000001554">
    <property type="component" value="Chromosome 1"/>
</dbReference>
<keyword evidence="1 3" id="KW-0420">Kringle</keyword>
<dbReference type="KEGG" id="bfo:118427092"/>
<dbReference type="FunFam" id="2.40.20.10:FF:000039">
    <property type="entry name" value="Metalloendopeptidase"/>
    <property type="match status" value="1"/>
</dbReference>
<dbReference type="CDD" id="cd00112">
    <property type="entry name" value="LDLa"/>
    <property type="match status" value="3"/>
</dbReference>